<dbReference type="InterPro" id="IPR032816">
    <property type="entry name" value="VTT_dom"/>
</dbReference>
<name>A0A6L5XAP6_9BACT</name>
<evidence type="ECO:0000256" key="1">
    <source>
        <dbReference type="SAM" id="Phobius"/>
    </source>
</evidence>
<feature type="transmembrane region" description="Helical" evidence="1">
    <location>
        <begin position="12"/>
        <end position="40"/>
    </location>
</feature>
<proteinExistence type="predicted"/>
<reference evidence="3 4" key="1">
    <citation type="submission" date="2019-08" db="EMBL/GenBank/DDBJ databases">
        <title>In-depth cultivation of the pig gut microbiome towards novel bacterial diversity and tailored functional studies.</title>
        <authorList>
            <person name="Wylensek D."/>
            <person name="Hitch T.C.A."/>
            <person name="Clavel T."/>
        </authorList>
    </citation>
    <scope>NUCLEOTIDE SEQUENCE [LARGE SCALE GENOMIC DNA]</scope>
    <source>
        <strain evidence="3 4">Oil-RF-744-WCA-WT-10</strain>
    </source>
</reference>
<organism evidence="3 4">
    <name type="scientific">Sodaliphilus pleomorphus</name>
    <dbReference type="NCBI Taxonomy" id="2606626"/>
    <lineage>
        <taxon>Bacteria</taxon>
        <taxon>Pseudomonadati</taxon>
        <taxon>Bacteroidota</taxon>
        <taxon>Bacteroidia</taxon>
        <taxon>Bacteroidales</taxon>
        <taxon>Muribaculaceae</taxon>
        <taxon>Sodaliphilus</taxon>
    </lineage>
</organism>
<evidence type="ECO:0000313" key="4">
    <source>
        <dbReference type="Proteomes" id="UP000483362"/>
    </source>
</evidence>
<dbReference type="PANTHER" id="PTHR42709:SF4">
    <property type="entry name" value="INNER MEMBRANE PROTEIN YQAA"/>
    <property type="match status" value="1"/>
</dbReference>
<gene>
    <name evidence="3" type="ORF">FYJ29_02080</name>
</gene>
<feature type="transmembrane region" description="Helical" evidence="1">
    <location>
        <begin position="99"/>
        <end position="121"/>
    </location>
</feature>
<accession>A0A6L5XAP6</accession>
<keyword evidence="1" id="KW-0812">Transmembrane</keyword>
<dbReference type="Pfam" id="PF09335">
    <property type="entry name" value="VTT_dom"/>
    <property type="match status" value="1"/>
</dbReference>
<dbReference type="PANTHER" id="PTHR42709">
    <property type="entry name" value="ALKALINE PHOSPHATASE LIKE PROTEIN"/>
    <property type="match status" value="1"/>
</dbReference>
<sequence>MDAFVHFFVQWGYFGLFLGSFIAGSVIPLSSEAILVVCVGPLGLSPWWCLVAALLGNVAGGMTCYWMGHLGNIEWIERWAHVKKEKLEQAERWVERRGAWMAFFAFLPIIGSAITVALGFLRANAWGVTFFMAIGKMLRYAAVIWGTQAVAALL</sequence>
<keyword evidence="4" id="KW-1185">Reference proteome</keyword>
<evidence type="ECO:0000259" key="2">
    <source>
        <dbReference type="Pfam" id="PF09335"/>
    </source>
</evidence>
<feature type="transmembrane region" description="Helical" evidence="1">
    <location>
        <begin position="128"/>
        <end position="151"/>
    </location>
</feature>
<keyword evidence="1" id="KW-0472">Membrane</keyword>
<dbReference type="Proteomes" id="UP000483362">
    <property type="component" value="Unassembled WGS sequence"/>
</dbReference>
<comment type="caution">
    <text evidence="3">The sequence shown here is derived from an EMBL/GenBank/DDBJ whole genome shotgun (WGS) entry which is preliminary data.</text>
</comment>
<protein>
    <submittedName>
        <fullName evidence="3">DedA family protein</fullName>
    </submittedName>
</protein>
<feature type="domain" description="VTT" evidence="2">
    <location>
        <begin position="34"/>
        <end position="142"/>
    </location>
</feature>
<dbReference type="EMBL" id="VULT01000002">
    <property type="protein sequence ID" value="MSS16565.1"/>
    <property type="molecule type" value="Genomic_DNA"/>
</dbReference>
<evidence type="ECO:0000313" key="3">
    <source>
        <dbReference type="EMBL" id="MSS16565.1"/>
    </source>
</evidence>
<dbReference type="InterPro" id="IPR051311">
    <property type="entry name" value="DedA_domain"/>
</dbReference>
<dbReference type="RefSeq" id="WP_154326865.1">
    <property type="nucleotide sequence ID" value="NZ_CP045696.1"/>
</dbReference>
<dbReference type="AlphaFoldDB" id="A0A6L5XAP6"/>
<keyword evidence="1" id="KW-1133">Transmembrane helix</keyword>